<evidence type="ECO:0000313" key="3">
    <source>
        <dbReference type="Proteomes" id="UP000077202"/>
    </source>
</evidence>
<evidence type="ECO:0000313" key="2">
    <source>
        <dbReference type="EMBL" id="OAE21996.1"/>
    </source>
</evidence>
<dbReference type="InterPro" id="IPR008479">
    <property type="entry name" value="DUF760"/>
</dbReference>
<gene>
    <name evidence="2" type="ORF">AXG93_4804s1010</name>
</gene>
<dbReference type="AlphaFoldDB" id="A0A176VQ66"/>
<proteinExistence type="predicted"/>
<dbReference type="PANTHER" id="PTHR33598:SF2">
    <property type="entry name" value="MAR-BINDING FILAMENT-LIKE PROTEIN"/>
    <property type="match status" value="1"/>
</dbReference>
<sequence length="447" mass="49111">MATSLARAVTGAVCGGGWQLQDVESGRESREGSAAATCSCSAWGASRLYRSSRCEVAKLGVRKVNYSLGWRESYDYGGSGRRDSLFNSRDSGFKSPAGVTRGVNGAFWEGADSESTADLYYSSEDEVNEKKEQSLLLNLIQEIEPLDVSTISKDASPDSTGAMKRTISGMLGLLPSDQFQVTIETPPDHLARLLVSSMMTGYTLRNAEYRLCLQRSLDLASHDISNQDQLGKEEQESRDLNASQLNSNDHHSEDIGALDVYGNDKQTNVPEELGTLSSEVANYIQQLQEKLSATSKELEQCKNAVSSLEIVRLEKNDLLDYLRSLEPEKVAELSQPSIEVHEAVEQVVAGLLGTMVAKPKPSPIPPFGTSSMSSPWEECEPSEVVGNVPLQFQSTVTSSRDYLARLLFWCTLLGYHMRGLEYRLELSRTLSLSGESVLDLEDNKHEP</sequence>
<dbReference type="PANTHER" id="PTHR33598">
    <property type="entry name" value="OS02G0833400 PROTEIN"/>
    <property type="match status" value="1"/>
</dbReference>
<name>A0A176VQ66_MARPO</name>
<keyword evidence="3" id="KW-1185">Reference proteome</keyword>
<organism evidence="2 3">
    <name type="scientific">Marchantia polymorpha subsp. ruderalis</name>
    <dbReference type="NCBI Taxonomy" id="1480154"/>
    <lineage>
        <taxon>Eukaryota</taxon>
        <taxon>Viridiplantae</taxon>
        <taxon>Streptophyta</taxon>
        <taxon>Embryophyta</taxon>
        <taxon>Marchantiophyta</taxon>
        <taxon>Marchantiopsida</taxon>
        <taxon>Marchantiidae</taxon>
        <taxon>Marchantiales</taxon>
        <taxon>Marchantiaceae</taxon>
        <taxon>Marchantia</taxon>
    </lineage>
</organism>
<dbReference type="Proteomes" id="UP000077202">
    <property type="component" value="Unassembled WGS sequence"/>
</dbReference>
<accession>A0A176VQ66</accession>
<feature type="compositionally biased region" description="Basic and acidic residues" evidence="1">
    <location>
        <begin position="230"/>
        <end position="239"/>
    </location>
</feature>
<feature type="region of interest" description="Disordered" evidence="1">
    <location>
        <begin position="227"/>
        <end position="255"/>
    </location>
</feature>
<dbReference type="Pfam" id="PF05542">
    <property type="entry name" value="DUF760"/>
    <property type="match status" value="2"/>
</dbReference>
<comment type="caution">
    <text evidence="2">The sequence shown here is derived from an EMBL/GenBank/DDBJ whole genome shotgun (WGS) entry which is preliminary data.</text>
</comment>
<evidence type="ECO:0000256" key="1">
    <source>
        <dbReference type="SAM" id="MobiDB-lite"/>
    </source>
</evidence>
<reference evidence="2" key="1">
    <citation type="submission" date="2016-03" db="EMBL/GenBank/DDBJ databases">
        <title>Mechanisms controlling the formation of the plant cell surface in tip-growing cells are functionally conserved among land plants.</title>
        <authorList>
            <person name="Honkanen S."/>
            <person name="Jones V.A."/>
            <person name="Morieri G."/>
            <person name="Champion C."/>
            <person name="Hetherington A.J."/>
            <person name="Kelly S."/>
            <person name="Saint-Marcoux D."/>
            <person name="Proust H."/>
            <person name="Prescott H."/>
            <person name="Dolan L."/>
        </authorList>
    </citation>
    <scope>NUCLEOTIDE SEQUENCE [LARGE SCALE GENOMIC DNA]</scope>
    <source>
        <tissue evidence="2">Whole gametophyte</tissue>
    </source>
</reference>
<dbReference type="EMBL" id="LVLJ01003293">
    <property type="protein sequence ID" value="OAE21996.1"/>
    <property type="molecule type" value="Genomic_DNA"/>
</dbReference>
<protein>
    <submittedName>
        <fullName evidence="2">Uncharacterized protein</fullName>
    </submittedName>
</protein>